<keyword evidence="7" id="KW-0689">Ribosomal protein</keyword>
<dbReference type="InterPro" id="IPR004498">
    <property type="entry name" value="Ribosomal_PrmA_MeTrfase"/>
</dbReference>
<comment type="subcellular location">
    <subcellularLocation>
        <location evidence="6">Cytoplasm</location>
    </subcellularLocation>
</comment>
<keyword evidence="4 6" id="KW-0808">Transferase</keyword>
<sequence>MTEEDCRFYLTATRAVARAAYDWAGQFFEDDGYAVVLQEIDEDRDIFETSVYPLGDSERVADAFRAWVAENAPAEELRREVFHDVDWVEKSLEGLKPVQAKRITVHGRHDRAAVGLGQIGIEIEAGQAFGTGHHGTTAGCLILLQDILKAERPQTILDLGTGSAVLAIAAARLSPAHVIATDIDAVAVEVARHNVRLNGVHDRVRCWTATGFGHTAIRVGEPYDLIVANILAGPLRRLAPEMARHLAANGSVLLSGILDEQRRSVIAAYTGQGFRHVRTIHREGWSTLHLRR</sequence>
<dbReference type="Pfam" id="PF06325">
    <property type="entry name" value="PrmA"/>
    <property type="match status" value="1"/>
</dbReference>
<dbReference type="HAMAP" id="MF_00735">
    <property type="entry name" value="Methyltr_PrmA"/>
    <property type="match status" value="1"/>
</dbReference>
<dbReference type="SUPFAM" id="SSF53335">
    <property type="entry name" value="S-adenosyl-L-methionine-dependent methyltransferases"/>
    <property type="match status" value="1"/>
</dbReference>
<comment type="similarity">
    <text evidence="1 6">Belongs to the methyltransferase superfamily. PrmA family.</text>
</comment>
<protein>
    <recommendedName>
        <fullName evidence="6">Ribosomal protein L11 methyltransferase</fullName>
        <shortName evidence="6">L11 Mtase</shortName>
        <ecNumber evidence="6">2.1.1.-</ecNumber>
    </recommendedName>
</protein>
<dbReference type="CDD" id="cd02440">
    <property type="entry name" value="AdoMet_MTases"/>
    <property type="match status" value="1"/>
</dbReference>
<dbReference type="AlphaFoldDB" id="A0A231UX05"/>
<dbReference type="EMBL" id="NBYO01000002">
    <property type="protein sequence ID" value="OXT00387.1"/>
    <property type="molecule type" value="Genomic_DNA"/>
</dbReference>
<reference evidence="8" key="1">
    <citation type="journal article" date="2017" name="Int. J. Syst. Evol. Microbiol.">
        <title>Notoacmeibacter marinus gen. nov., sp. nov., isolated from the gut of a limpet and proposal of Notoacmeibacteraceae fam. nov. in the order Rhizobiales of the class Alphaproteobacteria.</title>
        <authorList>
            <person name="Huang Z."/>
            <person name="Guo F."/>
            <person name="Lai Q."/>
        </authorList>
    </citation>
    <scope>NUCLEOTIDE SEQUENCE [LARGE SCALE GENOMIC DNA]</scope>
    <source>
        <strain evidence="8">XMTR2A4</strain>
    </source>
</reference>
<dbReference type="GO" id="GO:0032259">
    <property type="term" value="P:methylation"/>
    <property type="evidence" value="ECO:0007669"/>
    <property type="project" value="UniProtKB-KW"/>
</dbReference>
<organism evidence="7 8">
    <name type="scientific">Notoacmeibacter marinus</name>
    <dbReference type="NCBI Taxonomy" id="1876515"/>
    <lineage>
        <taxon>Bacteria</taxon>
        <taxon>Pseudomonadati</taxon>
        <taxon>Pseudomonadota</taxon>
        <taxon>Alphaproteobacteria</taxon>
        <taxon>Hyphomicrobiales</taxon>
        <taxon>Notoacmeibacteraceae</taxon>
        <taxon>Notoacmeibacter</taxon>
    </lineage>
</organism>
<keyword evidence="2 6" id="KW-0963">Cytoplasm</keyword>
<evidence type="ECO:0000256" key="4">
    <source>
        <dbReference type="ARBA" id="ARBA00022679"/>
    </source>
</evidence>
<comment type="function">
    <text evidence="6">Methylates ribosomal protein L11.</text>
</comment>
<keyword evidence="5 6" id="KW-0949">S-adenosyl-L-methionine</keyword>
<dbReference type="GO" id="GO:0016279">
    <property type="term" value="F:protein-lysine N-methyltransferase activity"/>
    <property type="evidence" value="ECO:0007669"/>
    <property type="project" value="RHEA"/>
</dbReference>
<keyword evidence="7" id="KW-0687">Ribonucleoprotein</keyword>
<evidence type="ECO:0000313" key="8">
    <source>
        <dbReference type="Proteomes" id="UP000215405"/>
    </source>
</evidence>
<evidence type="ECO:0000313" key="7">
    <source>
        <dbReference type="EMBL" id="OXT00387.1"/>
    </source>
</evidence>
<gene>
    <name evidence="6" type="primary">prmA</name>
    <name evidence="7" type="ORF">B7H23_09640</name>
</gene>
<evidence type="ECO:0000256" key="1">
    <source>
        <dbReference type="ARBA" id="ARBA00009741"/>
    </source>
</evidence>
<comment type="catalytic activity">
    <reaction evidence="6">
        <text>L-lysyl-[protein] + 3 S-adenosyl-L-methionine = N(6),N(6),N(6)-trimethyl-L-lysyl-[protein] + 3 S-adenosyl-L-homocysteine + 3 H(+)</text>
        <dbReference type="Rhea" id="RHEA:54192"/>
        <dbReference type="Rhea" id="RHEA-COMP:9752"/>
        <dbReference type="Rhea" id="RHEA-COMP:13826"/>
        <dbReference type="ChEBI" id="CHEBI:15378"/>
        <dbReference type="ChEBI" id="CHEBI:29969"/>
        <dbReference type="ChEBI" id="CHEBI:57856"/>
        <dbReference type="ChEBI" id="CHEBI:59789"/>
        <dbReference type="ChEBI" id="CHEBI:61961"/>
    </reaction>
</comment>
<dbReference type="InterPro" id="IPR050078">
    <property type="entry name" value="Ribosomal_L11_MeTrfase_PrmA"/>
</dbReference>
<dbReference type="GO" id="GO:0005737">
    <property type="term" value="C:cytoplasm"/>
    <property type="evidence" value="ECO:0007669"/>
    <property type="project" value="UniProtKB-SubCell"/>
</dbReference>
<dbReference type="PANTHER" id="PTHR43648">
    <property type="entry name" value="ELECTRON TRANSFER FLAVOPROTEIN BETA SUBUNIT LYSINE METHYLTRANSFERASE"/>
    <property type="match status" value="1"/>
</dbReference>
<evidence type="ECO:0000256" key="5">
    <source>
        <dbReference type="ARBA" id="ARBA00022691"/>
    </source>
</evidence>
<dbReference type="GO" id="GO:0005840">
    <property type="term" value="C:ribosome"/>
    <property type="evidence" value="ECO:0007669"/>
    <property type="project" value="UniProtKB-KW"/>
</dbReference>
<name>A0A231UX05_9HYPH</name>
<evidence type="ECO:0000256" key="3">
    <source>
        <dbReference type="ARBA" id="ARBA00022603"/>
    </source>
</evidence>
<feature type="binding site" evidence="6">
    <location>
        <position position="182"/>
    </location>
    <ligand>
        <name>S-adenosyl-L-methionine</name>
        <dbReference type="ChEBI" id="CHEBI:59789"/>
    </ligand>
</feature>
<feature type="binding site" evidence="6">
    <location>
        <position position="137"/>
    </location>
    <ligand>
        <name>S-adenosyl-L-methionine</name>
        <dbReference type="ChEBI" id="CHEBI:59789"/>
    </ligand>
</feature>
<dbReference type="RefSeq" id="WP_094077214.1">
    <property type="nucleotide sequence ID" value="NZ_NBYO01000002.1"/>
</dbReference>
<keyword evidence="8" id="KW-1185">Reference proteome</keyword>
<dbReference type="InterPro" id="IPR029063">
    <property type="entry name" value="SAM-dependent_MTases_sf"/>
</dbReference>
<accession>A0A231UX05</accession>
<dbReference type="EC" id="2.1.1.-" evidence="6"/>
<dbReference type="Gene3D" id="3.40.50.150">
    <property type="entry name" value="Vaccinia Virus protein VP39"/>
    <property type="match status" value="1"/>
</dbReference>
<comment type="caution">
    <text evidence="7">The sequence shown here is derived from an EMBL/GenBank/DDBJ whole genome shotgun (WGS) entry which is preliminary data.</text>
</comment>
<keyword evidence="3 6" id="KW-0489">Methyltransferase</keyword>
<dbReference type="NCBIfam" id="NF001784">
    <property type="entry name" value="PRK00517.2-1"/>
    <property type="match status" value="1"/>
</dbReference>
<dbReference type="PANTHER" id="PTHR43648:SF1">
    <property type="entry name" value="ELECTRON TRANSFER FLAVOPROTEIN BETA SUBUNIT LYSINE METHYLTRANSFERASE"/>
    <property type="match status" value="1"/>
</dbReference>
<dbReference type="Proteomes" id="UP000215405">
    <property type="component" value="Unassembled WGS sequence"/>
</dbReference>
<evidence type="ECO:0000256" key="2">
    <source>
        <dbReference type="ARBA" id="ARBA00022490"/>
    </source>
</evidence>
<proteinExistence type="inferred from homology"/>
<feature type="binding site" evidence="6">
    <location>
        <position position="229"/>
    </location>
    <ligand>
        <name>S-adenosyl-L-methionine</name>
        <dbReference type="ChEBI" id="CHEBI:59789"/>
    </ligand>
</feature>
<feature type="binding site" evidence="6">
    <location>
        <position position="160"/>
    </location>
    <ligand>
        <name>S-adenosyl-L-methionine</name>
        <dbReference type="ChEBI" id="CHEBI:59789"/>
    </ligand>
</feature>
<evidence type="ECO:0000256" key="6">
    <source>
        <dbReference type="HAMAP-Rule" id="MF_00735"/>
    </source>
</evidence>